<dbReference type="AlphaFoldDB" id="A0A7T4UQ47"/>
<dbReference type="EMBL" id="CP066167">
    <property type="protein sequence ID" value="QQD18291.1"/>
    <property type="molecule type" value="Genomic_DNA"/>
</dbReference>
<evidence type="ECO:0000256" key="1">
    <source>
        <dbReference type="SAM" id="SignalP"/>
    </source>
</evidence>
<dbReference type="RefSeq" id="WP_198569788.1">
    <property type="nucleotide sequence ID" value="NZ_CP066167.1"/>
</dbReference>
<feature type="chain" id="PRO_5032639546" description="ABC transporter substrate-binding protein" evidence="1">
    <location>
        <begin position="26"/>
        <end position="301"/>
    </location>
</feature>
<name>A0A7T4UQ47_9GAMM</name>
<protein>
    <recommendedName>
        <fullName evidence="4">ABC transporter substrate-binding protein</fullName>
    </recommendedName>
</protein>
<keyword evidence="3" id="KW-1185">Reference proteome</keyword>
<proteinExistence type="predicted"/>
<dbReference type="KEGG" id="snan:I6N98_18470"/>
<keyword evidence="1" id="KW-0732">Signal</keyword>
<dbReference type="InterPro" id="IPR007487">
    <property type="entry name" value="ABC_transpt-TYRBP-like"/>
</dbReference>
<dbReference type="PANTHER" id="PTHR35271:SF1">
    <property type="entry name" value="ABC TRANSPORTER, SUBSTRATE-BINDING LIPOPROTEIN"/>
    <property type="match status" value="1"/>
</dbReference>
<reference evidence="2 3" key="1">
    <citation type="submission" date="2020-12" db="EMBL/GenBank/DDBJ databases">
        <authorList>
            <person name="Shan Y."/>
        </authorList>
    </citation>
    <scope>NUCLEOTIDE SEQUENCE [LARGE SCALE GENOMIC DNA]</scope>
    <source>
        <strain evidence="3">csc3.9</strain>
    </source>
</reference>
<evidence type="ECO:0000313" key="2">
    <source>
        <dbReference type="EMBL" id="QQD18291.1"/>
    </source>
</evidence>
<dbReference type="Proteomes" id="UP000596063">
    <property type="component" value="Chromosome"/>
</dbReference>
<accession>A0A7T4UQ47</accession>
<evidence type="ECO:0008006" key="4">
    <source>
        <dbReference type="Google" id="ProtNLM"/>
    </source>
</evidence>
<evidence type="ECO:0000313" key="3">
    <source>
        <dbReference type="Proteomes" id="UP000596063"/>
    </source>
</evidence>
<gene>
    <name evidence="2" type="ORF">I6N98_18470</name>
</gene>
<sequence length="301" mass="33037">MNLSRWVRGLITGSAMLLAPLFCLADDGRPVIDLILPVDNAPLREFATQVQTHNRDYDVRQFIQAPPPQAEQGDILVTVSDSLLEVIAGEDYPQKVALYVSETAFLDHKAPGVSAVYSNQPLRRQLALTSAILDQRPARIAVPYLNPYFLENLATAITHYPHLSPKVEAASADRPTEVINRLIQQVDVLLATPEIEIYNADTIRSILLSSYRHRTMVIGPNEGFVTAGALASVVSQPVHYALQLNTILKTAKETGAMPPADYPREFDVAINGSVARSLGLSHLNAELLKKRIQDSLSRSGL</sequence>
<dbReference type="PANTHER" id="PTHR35271">
    <property type="entry name" value="ABC TRANSPORTER, SUBSTRATE-BINDING LIPOPROTEIN-RELATED"/>
    <property type="match status" value="1"/>
</dbReference>
<dbReference type="Gene3D" id="3.40.50.2300">
    <property type="match status" value="1"/>
</dbReference>
<feature type="signal peptide" evidence="1">
    <location>
        <begin position="1"/>
        <end position="25"/>
    </location>
</feature>
<organism evidence="2 3">
    <name type="scientific">Spongiibacter nanhainus</name>
    <dbReference type="NCBI Taxonomy" id="2794344"/>
    <lineage>
        <taxon>Bacteria</taxon>
        <taxon>Pseudomonadati</taxon>
        <taxon>Pseudomonadota</taxon>
        <taxon>Gammaproteobacteria</taxon>
        <taxon>Cellvibrionales</taxon>
        <taxon>Spongiibacteraceae</taxon>
        <taxon>Spongiibacter</taxon>
    </lineage>
</organism>